<proteinExistence type="predicted"/>
<dbReference type="GO" id="GO:0003678">
    <property type="term" value="F:DNA helicase activity"/>
    <property type="evidence" value="ECO:0007669"/>
    <property type="project" value="TreeGrafter"/>
</dbReference>
<evidence type="ECO:0000259" key="17">
    <source>
        <dbReference type="SMART" id="SM00491"/>
    </source>
</evidence>
<dbReference type="GO" id="GO:0016818">
    <property type="term" value="F:hydrolase activity, acting on acid anhydrides, in phosphorus-containing anhydrides"/>
    <property type="evidence" value="ECO:0007669"/>
    <property type="project" value="InterPro"/>
</dbReference>
<evidence type="ECO:0000256" key="6">
    <source>
        <dbReference type="ARBA" id="ARBA00022801"/>
    </source>
</evidence>
<dbReference type="CDD" id="cd18788">
    <property type="entry name" value="SF2_C_XPD"/>
    <property type="match status" value="1"/>
</dbReference>
<evidence type="ECO:0000256" key="3">
    <source>
        <dbReference type="ARBA" id="ARBA00022723"/>
    </source>
</evidence>
<evidence type="ECO:0000256" key="10">
    <source>
        <dbReference type="ARBA" id="ARBA00023014"/>
    </source>
</evidence>
<evidence type="ECO:0000313" key="18">
    <source>
        <dbReference type="EMBL" id="CAD7606765.1"/>
    </source>
</evidence>
<evidence type="ECO:0000256" key="4">
    <source>
        <dbReference type="ARBA" id="ARBA00022741"/>
    </source>
</evidence>
<keyword evidence="13" id="KW-0413">Isomerase</keyword>
<evidence type="ECO:0000256" key="5">
    <source>
        <dbReference type="ARBA" id="ARBA00022763"/>
    </source>
</evidence>
<comment type="catalytic activity">
    <reaction evidence="15">
        <text>ATP + H2O = ADP + phosphate + H(+)</text>
        <dbReference type="Rhea" id="RHEA:13065"/>
        <dbReference type="ChEBI" id="CHEBI:15377"/>
        <dbReference type="ChEBI" id="CHEBI:15378"/>
        <dbReference type="ChEBI" id="CHEBI:30616"/>
        <dbReference type="ChEBI" id="CHEBI:43474"/>
        <dbReference type="ChEBI" id="CHEBI:456216"/>
    </reaction>
</comment>
<keyword evidence="7" id="KW-0347">Helicase</keyword>
<dbReference type="Pfam" id="PF13307">
    <property type="entry name" value="Helicase_C_2"/>
    <property type="match status" value="1"/>
</dbReference>
<evidence type="ECO:0000256" key="14">
    <source>
        <dbReference type="ARBA" id="ARBA00023242"/>
    </source>
</evidence>
<keyword evidence="12" id="KW-0234">DNA repair</keyword>
<dbReference type="PANTHER" id="PTHR11472">
    <property type="entry name" value="DNA REPAIR DEAD HELICASE RAD3/XP-D SUBFAMILY MEMBER"/>
    <property type="match status" value="1"/>
</dbReference>
<evidence type="ECO:0000256" key="16">
    <source>
        <dbReference type="ARBA" id="ARBA00073810"/>
    </source>
</evidence>
<reference evidence="18" key="1">
    <citation type="submission" date="2020-11" db="EMBL/GenBank/DDBJ databases">
        <authorList>
            <person name="Tran Van P."/>
        </authorList>
    </citation>
    <scope>NUCLEOTIDE SEQUENCE</scope>
</reference>
<evidence type="ECO:0000256" key="2">
    <source>
        <dbReference type="ARBA" id="ARBA00022485"/>
    </source>
</evidence>
<dbReference type="GO" id="GO:0046872">
    <property type="term" value="F:metal ion binding"/>
    <property type="evidence" value="ECO:0007669"/>
    <property type="project" value="UniProtKB-KW"/>
</dbReference>
<evidence type="ECO:0000256" key="1">
    <source>
        <dbReference type="ARBA" id="ARBA00004123"/>
    </source>
</evidence>
<evidence type="ECO:0000256" key="15">
    <source>
        <dbReference type="ARBA" id="ARBA00049360"/>
    </source>
</evidence>
<protein>
    <recommendedName>
        <fullName evidence="16">Regulator of telomere elongation helicase 1 homolog</fullName>
    </recommendedName>
</protein>
<dbReference type="GO" id="GO:0090657">
    <property type="term" value="P:telomeric loop disassembly"/>
    <property type="evidence" value="ECO:0007669"/>
    <property type="project" value="TreeGrafter"/>
</dbReference>
<keyword evidence="4" id="KW-0547">Nucleotide-binding</keyword>
<dbReference type="GO" id="GO:0051539">
    <property type="term" value="F:4 iron, 4 sulfur cluster binding"/>
    <property type="evidence" value="ECO:0007669"/>
    <property type="project" value="UniProtKB-KW"/>
</dbReference>
<comment type="subcellular location">
    <subcellularLocation>
        <location evidence="1">Nucleus</location>
    </subcellularLocation>
</comment>
<keyword evidence="14" id="KW-0539">Nucleus</keyword>
<keyword evidence="5" id="KW-0227">DNA damage</keyword>
<keyword evidence="3" id="KW-0479">Metal-binding</keyword>
<dbReference type="EMBL" id="OE845126">
    <property type="protein sequence ID" value="CAD7606765.1"/>
    <property type="molecule type" value="Genomic_DNA"/>
</dbReference>
<dbReference type="InterPro" id="IPR006555">
    <property type="entry name" value="ATP-dep_Helicase_C"/>
</dbReference>
<feature type="domain" description="ATP-dependent helicase C-terminal" evidence="17">
    <location>
        <begin position="51"/>
        <end position="202"/>
    </location>
</feature>
<evidence type="ECO:0000256" key="13">
    <source>
        <dbReference type="ARBA" id="ARBA00023235"/>
    </source>
</evidence>
<dbReference type="FunFam" id="3.40.50.300:FF:000431">
    <property type="entry name" value="Regulator of telomere elongation helicase 1"/>
    <property type="match status" value="1"/>
</dbReference>
<keyword evidence="11" id="KW-0238">DNA-binding</keyword>
<keyword evidence="6" id="KW-0378">Hydrolase</keyword>
<evidence type="ECO:0000256" key="7">
    <source>
        <dbReference type="ARBA" id="ARBA00022806"/>
    </source>
</evidence>
<evidence type="ECO:0000256" key="12">
    <source>
        <dbReference type="ARBA" id="ARBA00023204"/>
    </source>
</evidence>
<keyword evidence="9" id="KW-0408">Iron</keyword>
<dbReference type="GO" id="GO:0070182">
    <property type="term" value="F:DNA polymerase binding"/>
    <property type="evidence" value="ECO:0007669"/>
    <property type="project" value="TreeGrafter"/>
</dbReference>
<dbReference type="SMART" id="SM00491">
    <property type="entry name" value="HELICc2"/>
    <property type="match status" value="1"/>
</dbReference>
<keyword evidence="8" id="KW-0067">ATP-binding</keyword>
<dbReference type="Gene3D" id="3.40.50.300">
    <property type="entry name" value="P-loop containing nucleotide triphosphate hydrolases"/>
    <property type="match status" value="1"/>
</dbReference>
<organism evidence="18">
    <name type="scientific">Timema genevievae</name>
    <name type="common">Walking stick</name>
    <dbReference type="NCBI Taxonomy" id="629358"/>
    <lineage>
        <taxon>Eukaryota</taxon>
        <taxon>Metazoa</taxon>
        <taxon>Ecdysozoa</taxon>
        <taxon>Arthropoda</taxon>
        <taxon>Hexapoda</taxon>
        <taxon>Insecta</taxon>
        <taxon>Pterygota</taxon>
        <taxon>Neoptera</taxon>
        <taxon>Polyneoptera</taxon>
        <taxon>Phasmatodea</taxon>
        <taxon>Timematodea</taxon>
        <taxon>Timematoidea</taxon>
        <taxon>Timematidae</taxon>
        <taxon>Timema</taxon>
    </lineage>
</organism>
<dbReference type="GO" id="GO:0005524">
    <property type="term" value="F:ATP binding"/>
    <property type="evidence" value="ECO:0007669"/>
    <property type="project" value="UniProtKB-KW"/>
</dbReference>
<dbReference type="InterPro" id="IPR027417">
    <property type="entry name" value="P-loop_NTPase"/>
</dbReference>
<accession>A0A7R9PR92</accession>
<dbReference type="GO" id="GO:0005634">
    <property type="term" value="C:nucleus"/>
    <property type="evidence" value="ECO:0007669"/>
    <property type="project" value="UniProtKB-SubCell"/>
</dbReference>
<dbReference type="GO" id="GO:0045910">
    <property type="term" value="P:negative regulation of DNA recombination"/>
    <property type="evidence" value="ECO:0007669"/>
    <property type="project" value="TreeGrafter"/>
</dbReference>
<evidence type="ECO:0000256" key="11">
    <source>
        <dbReference type="ARBA" id="ARBA00023125"/>
    </source>
</evidence>
<dbReference type="GO" id="GO:0010569">
    <property type="term" value="P:regulation of double-strand break repair via homologous recombination"/>
    <property type="evidence" value="ECO:0007669"/>
    <property type="project" value="TreeGrafter"/>
</dbReference>
<dbReference type="InterPro" id="IPR045028">
    <property type="entry name" value="DinG/Rad3-like"/>
</dbReference>
<evidence type="ECO:0000256" key="9">
    <source>
        <dbReference type="ARBA" id="ARBA00023004"/>
    </source>
</evidence>
<dbReference type="PANTHER" id="PTHR11472:SF34">
    <property type="entry name" value="REGULATOR OF TELOMERE ELONGATION HELICASE 1"/>
    <property type="match status" value="1"/>
</dbReference>
<evidence type="ECO:0000256" key="8">
    <source>
        <dbReference type="ARBA" id="ARBA00022840"/>
    </source>
</evidence>
<keyword evidence="10" id="KW-0411">Iron-sulfur</keyword>
<gene>
    <name evidence="18" type="ORF">TGEB3V08_LOCUS9976</name>
</gene>
<dbReference type="GO" id="GO:0003677">
    <property type="term" value="F:DNA binding"/>
    <property type="evidence" value="ECO:0007669"/>
    <property type="project" value="UniProtKB-KW"/>
</dbReference>
<sequence>MCSSLHQIRDVNNIDSLISQNDPKYITSLGRSILNLTRIIPHGMLVFFPSYPIMKNCHEKWQNDGIWSKIAEIKAIFVEPQNKECFLAAMTDYYAKVDDPNCRGACFMAVTRGKVSEGLDFADMNGRAVIVTGLPFPPLKEPRVMLKRQYLDEARAKNNEGLSGSAWYQLEASRAVNQAVGRVIRHANDYGAILLCDTRFDNPTFKKELSVWLQPFIKTFKNFGEITKDVSCFFRAAAKMVI</sequence>
<keyword evidence="2" id="KW-0004">4Fe-4S</keyword>
<dbReference type="AlphaFoldDB" id="A0A7R9PR92"/>
<name>A0A7R9PR92_TIMGE</name>
<dbReference type="GO" id="GO:1904430">
    <property type="term" value="P:negative regulation of t-circle formation"/>
    <property type="evidence" value="ECO:0007669"/>
    <property type="project" value="TreeGrafter"/>
</dbReference>
<dbReference type="GO" id="GO:0006281">
    <property type="term" value="P:DNA repair"/>
    <property type="evidence" value="ECO:0007669"/>
    <property type="project" value="UniProtKB-KW"/>
</dbReference>